<name>A0AAE3H6M3_9BACT</name>
<organism evidence="2 3">
    <name type="scientific">Lacihabitans soyangensis</name>
    <dbReference type="NCBI Taxonomy" id="869394"/>
    <lineage>
        <taxon>Bacteria</taxon>
        <taxon>Pseudomonadati</taxon>
        <taxon>Bacteroidota</taxon>
        <taxon>Cytophagia</taxon>
        <taxon>Cytophagales</taxon>
        <taxon>Leadbetterellaceae</taxon>
        <taxon>Lacihabitans</taxon>
    </lineage>
</organism>
<feature type="transmembrane region" description="Helical" evidence="1">
    <location>
        <begin position="56"/>
        <end position="78"/>
    </location>
</feature>
<keyword evidence="1" id="KW-0812">Transmembrane</keyword>
<accession>A0AAE3H6M3</accession>
<feature type="transmembrane region" description="Helical" evidence="1">
    <location>
        <begin position="132"/>
        <end position="150"/>
    </location>
</feature>
<dbReference type="Proteomes" id="UP001204144">
    <property type="component" value="Unassembled WGS sequence"/>
</dbReference>
<feature type="transmembrane region" description="Helical" evidence="1">
    <location>
        <begin position="162"/>
        <end position="184"/>
    </location>
</feature>
<dbReference type="AlphaFoldDB" id="A0AAE3H6M3"/>
<keyword evidence="1" id="KW-0472">Membrane</keyword>
<evidence type="ECO:0000313" key="3">
    <source>
        <dbReference type="Proteomes" id="UP001204144"/>
    </source>
</evidence>
<proteinExistence type="predicted"/>
<gene>
    <name evidence="2" type="ORF">EGI31_20980</name>
</gene>
<reference evidence="2 3" key="1">
    <citation type="submission" date="2018-11" db="EMBL/GenBank/DDBJ databases">
        <title>Novel bacteria species description.</title>
        <authorList>
            <person name="Han J.-H."/>
        </authorList>
    </citation>
    <scope>NUCLEOTIDE SEQUENCE [LARGE SCALE GENOMIC DNA]</scope>
    <source>
        <strain evidence="2 3">KCTC23259</strain>
    </source>
</reference>
<protein>
    <submittedName>
        <fullName evidence="2">Uncharacterized protein</fullName>
    </submittedName>
</protein>
<evidence type="ECO:0000313" key="2">
    <source>
        <dbReference type="EMBL" id="MCP9765417.1"/>
    </source>
</evidence>
<comment type="caution">
    <text evidence="2">The sequence shown here is derived from an EMBL/GenBank/DDBJ whole genome shotgun (WGS) entry which is preliminary data.</text>
</comment>
<dbReference type="EMBL" id="RJUF01000183">
    <property type="protein sequence ID" value="MCP9765417.1"/>
    <property type="molecule type" value="Genomic_DNA"/>
</dbReference>
<feature type="transmembrane region" description="Helical" evidence="1">
    <location>
        <begin position="90"/>
        <end position="112"/>
    </location>
</feature>
<keyword evidence="1" id="KW-1133">Transmembrane helix</keyword>
<keyword evidence="3" id="KW-1185">Reference proteome</keyword>
<feature type="transmembrane region" description="Helical" evidence="1">
    <location>
        <begin position="196"/>
        <end position="218"/>
    </location>
</feature>
<sequence length="231" mass="26229">MKLKLTPAYVFTFLMLTFVLSEFHEIAHTAVGRLICGCWGKRDFNQWGLCEGCENNPYSFIPTMMGPLFSFSVAYWGASMLKKHNTIEKQTLGFSLIFASSIFGRLLNVFPFQSGDEFTVFYNEVFNEQRTISLIAAFVLVAVIVFYPLRKAYLFIENKNRWAWFLGFCILPFAAILLMILGVLNTILATGFLSKVWILGSPKVVTLWTILVIVLLFLSKANITQLKSNGK</sequence>
<dbReference type="RefSeq" id="WP_255039110.1">
    <property type="nucleotide sequence ID" value="NZ_RJUF01000183.1"/>
</dbReference>
<evidence type="ECO:0000256" key="1">
    <source>
        <dbReference type="SAM" id="Phobius"/>
    </source>
</evidence>